<accession>A0A8B6EYW9</accession>
<evidence type="ECO:0000313" key="19">
    <source>
        <dbReference type="Proteomes" id="UP000596742"/>
    </source>
</evidence>
<keyword evidence="10" id="KW-0325">Glycoprotein</keyword>
<dbReference type="GO" id="GO:0005789">
    <property type="term" value="C:endoplasmic reticulum membrane"/>
    <property type="evidence" value="ECO:0007669"/>
    <property type="project" value="UniProtKB-SubCell"/>
</dbReference>
<dbReference type="InterPro" id="IPR013882">
    <property type="entry name" value="Ctp1_C"/>
</dbReference>
<feature type="compositionally biased region" description="Basic and acidic residues" evidence="14">
    <location>
        <begin position="436"/>
        <end position="451"/>
    </location>
</feature>
<evidence type="ECO:0000256" key="2">
    <source>
        <dbReference type="ARBA" id="ARBA00004123"/>
    </source>
</evidence>
<evidence type="ECO:0000256" key="7">
    <source>
        <dbReference type="ARBA" id="ARBA00022824"/>
    </source>
</evidence>
<feature type="domain" description="DNA endonuclease activator Ctp1 C-terminal" evidence="16">
    <location>
        <begin position="1070"/>
        <end position="1108"/>
    </location>
</feature>
<evidence type="ECO:0000256" key="8">
    <source>
        <dbReference type="ARBA" id="ARBA00022989"/>
    </source>
</evidence>
<feature type="compositionally biased region" description="Basic and acidic residues" evidence="14">
    <location>
        <begin position="566"/>
        <end position="595"/>
    </location>
</feature>
<name>A0A8B6EYW9_MYTGA</name>
<evidence type="ECO:0000313" key="18">
    <source>
        <dbReference type="EMBL" id="VDI40943.1"/>
    </source>
</evidence>
<feature type="compositionally biased region" description="Polar residues" evidence="14">
    <location>
        <begin position="361"/>
        <end position="383"/>
    </location>
</feature>
<evidence type="ECO:0000256" key="15">
    <source>
        <dbReference type="SAM" id="SignalP"/>
    </source>
</evidence>
<dbReference type="GO" id="GO:0030246">
    <property type="term" value="F:carbohydrate binding"/>
    <property type="evidence" value="ECO:0007669"/>
    <property type="project" value="InterPro"/>
</dbReference>
<comment type="caution">
    <text evidence="18">The sequence shown here is derived from an EMBL/GenBank/DDBJ whole genome shotgun (WGS) entry which is preliminary data.</text>
</comment>
<keyword evidence="6" id="KW-0227">DNA damage</keyword>
<evidence type="ECO:0000256" key="14">
    <source>
        <dbReference type="SAM" id="MobiDB-lite"/>
    </source>
</evidence>
<dbReference type="EMBL" id="UYJE01005855">
    <property type="protein sequence ID" value="VDI40943.1"/>
    <property type="molecule type" value="Genomic_DNA"/>
</dbReference>
<evidence type="ECO:0000259" key="17">
    <source>
        <dbReference type="Pfam" id="PF11721"/>
    </source>
</evidence>
<feature type="compositionally biased region" description="Polar residues" evidence="14">
    <location>
        <begin position="717"/>
        <end position="726"/>
    </location>
</feature>
<proteinExistence type="inferred from homology"/>
<feature type="region of interest" description="Disordered" evidence="14">
    <location>
        <begin position="559"/>
        <end position="615"/>
    </location>
</feature>
<keyword evidence="8" id="KW-1133">Transmembrane helix</keyword>
<feature type="region of interest" description="Disordered" evidence="14">
    <location>
        <begin position="996"/>
        <end position="1030"/>
    </location>
</feature>
<keyword evidence="11" id="KW-0539">Nucleus</keyword>
<evidence type="ECO:0000256" key="11">
    <source>
        <dbReference type="ARBA" id="ARBA00023242"/>
    </source>
</evidence>
<reference evidence="18" key="1">
    <citation type="submission" date="2018-11" db="EMBL/GenBank/DDBJ databases">
        <authorList>
            <person name="Alioto T."/>
            <person name="Alioto T."/>
        </authorList>
    </citation>
    <scope>NUCLEOTIDE SEQUENCE</scope>
</reference>
<feature type="compositionally biased region" description="Polar residues" evidence="14">
    <location>
        <begin position="666"/>
        <end position="679"/>
    </location>
</feature>
<feature type="region of interest" description="Disordered" evidence="14">
    <location>
        <begin position="360"/>
        <end position="451"/>
    </location>
</feature>
<dbReference type="PANTHER" id="PTHR13460:SF0">
    <property type="entry name" value="MALECTIN"/>
    <property type="match status" value="1"/>
</dbReference>
<evidence type="ECO:0000256" key="13">
    <source>
        <dbReference type="SAM" id="Coils"/>
    </source>
</evidence>
<comment type="subcellular location">
    <subcellularLocation>
        <location evidence="1">Endoplasmic reticulum membrane</location>
        <topology evidence="1">Single-pass type I membrane protein</topology>
    </subcellularLocation>
    <subcellularLocation>
        <location evidence="2">Nucleus</location>
    </subcellularLocation>
</comment>
<feature type="region of interest" description="Disordered" evidence="14">
    <location>
        <begin position="711"/>
        <end position="787"/>
    </location>
</feature>
<dbReference type="PANTHER" id="PTHR13460">
    <property type="match status" value="1"/>
</dbReference>
<feature type="compositionally biased region" description="Acidic residues" evidence="14">
    <location>
        <begin position="222"/>
        <end position="232"/>
    </location>
</feature>
<dbReference type="Pfam" id="PF08573">
    <property type="entry name" value="SAE2"/>
    <property type="match status" value="1"/>
</dbReference>
<feature type="region of interest" description="Disordered" evidence="14">
    <location>
        <begin position="656"/>
        <end position="689"/>
    </location>
</feature>
<dbReference type="InterPro" id="IPR039155">
    <property type="entry name" value="MLEC"/>
</dbReference>
<comment type="similarity">
    <text evidence="3">Belongs to the malectin family.</text>
</comment>
<keyword evidence="5 15" id="KW-0732">Signal</keyword>
<evidence type="ECO:0000256" key="9">
    <source>
        <dbReference type="ARBA" id="ARBA00023136"/>
    </source>
</evidence>
<feature type="region of interest" description="Disordered" evidence="14">
    <location>
        <begin position="1113"/>
        <end position="1136"/>
    </location>
</feature>
<keyword evidence="7" id="KW-0256">Endoplasmic reticulum</keyword>
<dbReference type="Pfam" id="PF11721">
    <property type="entry name" value="Malectin"/>
    <property type="match status" value="1"/>
</dbReference>
<feature type="compositionally biased region" description="Basic and acidic residues" evidence="14">
    <location>
        <begin position="1113"/>
        <end position="1130"/>
    </location>
</feature>
<evidence type="ECO:0000256" key="1">
    <source>
        <dbReference type="ARBA" id="ARBA00004115"/>
    </source>
</evidence>
<dbReference type="GO" id="GO:0005634">
    <property type="term" value="C:nucleus"/>
    <property type="evidence" value="ECO:0007669"/>
    <property type="project" value="UniProtKB-SubCell"/>
</dbReference>
<feature type="domain" description="Malectin" evidence="17">
    <location>
        <begin position="34"/>
        <end position="197"/>
    </location>
</feature>
<keyword evidence="4" id="KW-0812">Transmembrane</keyword>
<keyword evidence="19" id="KW-1185">Reference proteome</keyword>
<keyword evidence="12" id="KW-0119">Carbohydrate metabolism</keyword>
<dbReference type="Gene3D" id="2.60.120.430">
    <property type="entry name" value="Galactose-binding lectin"/>
    <property type="match status" value="1"/>
</dbReference>
<evidence type="ECO:0000256" key="5">
    <source>
        <dbReference type="ARBA" id="ARBA00022729"/>
    </source>
</evidence>
<evidence type="ECO:0000256" key="10">
    <source>
        <dbReference type="ARBA" id="ARBA00023180"/>
    </source>
</evidence>
<dbReference type="OrthoDB" id="5801062at2759"/>
<feature type="chain" id="PRO_5032561550" description="DNA endonuclease RBBP8" evidence="15">
    <location>
        <begin position="31"/>
        <end position="1150"/>
    </location>
</feature>
<evidence type="ECO:0000256" key="4">
    <source>
        <dbReference type="ARBA" id="ARBA00022692"/>
    </source>
</evidence>
<feature type="region of interest" description="Disordered" evidence="14">
    <location>
        <begin position="816"/>
        <end position="905"/>
    </location>
</feature>
<keyword evidence="9" id="KW-0472">Membrane</keyword>
<evidence type="ECO:0000256" key="12">
    <source>
        <dbReference type="ARBA" id="ARBA00023277"/>
    </source>
</evidence>
<feature type="signal peptide" evidence="15">
    <location>
        <begin position="1"/>
        <end position="30"/>
    </location>
</feature>
<feature type="compositionally biased region" description="Basic and acidic residues" evidence="14">
    <location>
        <begin position="1005"/>
        <end position="1030"/>
    </location>
</feature>
<gene>
    <name evidence="18" type="ORF">MGAL_10B029839</name>
</gene>
<feature type="compositionally biased region" description="Basic and acidic residues" evidence="14">
    <location>
        <begin position="395"/>
        <end position="424"/>
    </location>
</feature>
<evidence type="ECO:0000259" key="16">
    <source>
        <dbReference type="Pfam" id="PF08573"/>
    </source>
</evidence>
<keyword evidence="13" id="KW-0175">Coiled coil</keyword>
<evidence type="ECO:0000256" key="3">
    <source>
        <dbReference type="ARBA" id="ARBA00009141"/>
    </source>
</evidence>
<feature type="compositionally biased region" description="Basic residues" evidence="14">
    <location>
        <begin position="425"/>
        <end position="435"/>
    </location>
</feature>
<feature type="region of interest" description="Disordered" evidence="14">
    <location>
        <begin position="209"/>
        <end position="252"/>
    </location>
</feature>
<evidence type="ECO:0000256" key="6">
    <source>
        <dbReference type="ARBA" id="ARBA00022763"/>
    </source>
</evidence>
<protein>
    <recommendedName>
        <fullName evidence="20">DNA endonuclease RBBP8</fullName>
    </recommendedName>
</protein>
<dbReference type="Proteomes" id="UP000596742">
    <property type="component" value="Unassembled WGS sequence"/>
</dbReference>
<evidence type="ECO:0008006" key="20">
    <source>
        <dbReference type="Google" id="ProtNLM"/>
    </source>
</evidence>
<dbReference type="InterPro" id="IPR021720">
    <property type="entry name" value="Malectin_dom"/>
</dbReference>
<dbReference type="AlphaFoldDB" id="A0A8B6EYW9"/>
<sequence length="1150" mass="130614">MAFFKRSLGHNSKSLTIILTLFALISQSIGIGEVIWAVNAGGEAHTDVHGIVYEADPLEQDKVGISSDYGKTLMIGRVNPQDQILYQTERYHMSNFGYEIPIKGSGDFTLVLKFCEVWFTSPNKKVFDVALNGEHTVVHELDIFSKVGRGVAHDEIIPFSVRSGKLKVNGETSTIIDQKISLDFIKGDADNPKVNAVFVMKGTIDDIPKLPPLPGTETQRDFDDEEEEVEEVDQQKPKKRKPSGPKVKDPYAADDTSSILLPVFVAVGAFFPLLYQEEYRNIKREVETYTQENNKLKGEVDSLRQIINRDQRNDRCTACSSFQHTIQTLKDVYENTLTQKDNHITYLENRIKELERRKHSNTNGQLNGNLNIALSSPDSTSKYTPHKTKQQPGSDDGHAAVESNRKSHDKIEEDPSPDRIDKSLKLRLPRNKKRSRYSEDPSPEQKRPRMEETMIEMHSDGIDNERITGKSSRKDNLEKRPHIIVPETCLFDADLFEEEEDAICDKNADDTKNTTRTKKNKWTIAMDTSSSSENEDNGTKILDQGQKEKQVNRSWLHSMLSSPDLDQTKLNKSEQSDGFEGRKINLKKNKSDPSDMLKQLNPGREKSKTLSQHDSPLKVVPLKNHKIVKKTMNSNYTNLTDDIGGETVHIYSSPEFSSPSLVSNGRMANNNSVRSSQQPIDIPSDNESPLILRSSGLTSVNEQRYPEVDVLFEDSESSQSDKILNSSKDRSVDKLSRKVRGKKSRSQEKSPDINSSWKMRERKSKVQEKSPLKDTSNMDEEFKNKLRQSTLSQAFMNSTKQDTDLQQAIEQSLQESTGKLCDKGQPNNELIESKENSPPFKKPAVPKPKFKRSKVRKTADLDETIAPVGDEKHLSDIDMEETMAPSRINDKPKGGNPDPFRINGSLDPAIELSQLCAESQDLGDELEMTLQNRHNNGKTENRVKENTDCIDALQDFRLEDLHGNDDFPKTSTCIEFGEDSQAIPCSSTSVKFGGGRLKGQKKKLKTGDTKDLETKEPQINKQMEDSFDVRPKITTEPDYAYVDVVRGKDDRRKLKAFWCQECADFYKDTGESDEAIQKRMQECSRHRAKHAPPSTPEHFWSVGFMDTPECEERGYINREESPEEKKEPTFNRRSKYRKLFKSKNEEDKYS</sequence>
<dbReference type="GO" id="GO:0006281">
    <property type="term" value="P:DNA repair"/>
    <property type="evidence" value="ECO:0007669"/>
    <property type="project" value="InterPro"/>
</dbReference>
<feature type="coiled-coil region" evidence="13">
    <location>
        <begin position="279"/>
        <end position="313"/>
    </location>
</feature>
<organism evidence="18 19">
    <name type="scientific">Mytilus galloprovincialis</name>
    <name type="common">Mediterranean mussel</name>
    <dbReference type="NCBI Taxonomy" id="29158"/>
    <lineage>
        <taxon>Eukaryota</taxon>
        <taxon>Metazoa</taxon>
        <taxon>Spiralia</taxon>
        <taxon>Lophotrochozoa</taxon>
        <taxon>Mollusca</taxon>
        <taxon>Bivalvia</taxon>
        <taxon>Autobranchia</taxon>
        <taxon>Pteriomorphia</taxon>
        <taxon>Mytilida</taxon>
        <taxon>Mytiloidea</taxon>
        <taxon>Mytilidae</taxon>
        <taxon>Mytilinae</taxon>
        <taxon>Mytilus</taxon>
    </lineage>
</organism>
<feature type="compositionally biased region" description="Basic and acidic residues" evidence="14">
    <location>
        <begin position="727"/>
        <end position="736"/>
    </location>
</feature>